<evidence type="ECO:0000256" key="5">
    <source>
        <dbReference type="PROSITE-ProRule" id="PRU00221"/>
    </source>
</evidence>
<dbReference type="SMART" id="SM00320">
    <property type="entry name" value="WD40"/>
    <property type="match status" value="4"/>
</dbReference>
<reference evidence="6 7" key="2">
    <citation type="submission" date="2017-10" db="EMBL/GenBank/DDBJ databases">
        <title>Extensive intraspecific genome diversity in a model arbuscular mycorrhizal fungus.</title>
        <authorList>
            <person name="Chen E.C.H."/>
            <person name="Morin E."/>
            <person name="Baudet D."/>
            <person name="Noel J."/>
            <person name="Ndikumana S."/>
            <person name="Charron P."/>
            <person name="St-Onge C."/>
            <person name="Giorgi J."/>
            <person name="Grigoriev I.V."/>
            <person name="Roux C."/>
            <person name="Martin F.M."/>
            <person name="Corradi N."/>
        </authorList>
    </citation>
    <scope>NUCLEOTIDE SEQUENCE [LARGE SCALE GENOMIC DNA]</scope>
    <source>
        <strain evidence="6 7">C2</strain>
    </source>
</reference>
<comment type="similarity">
    <text evidence="4">Belongs to the WD repeat PAAF1/RPN14 family.</text>
</comment>
<comment type="caution">
    <text evidence="6">The sequence shown here is derived from an EMBL/GenBank/DDBJ whole genome shotgun (WGS) entry which is preliminary data.</text>
</comment>
<feature type="repeat" description="WD" evidence="5">
    <location>
        <begin position="203"/>
        <end position="244"/>
    </location>
</feature>
<organism evidence="6 7">
    <name type="scientific">Rhizophagus irregularis</name>
    <dbReference type="NCBI Taxonomy" id="588596"/>
    <lineage>
        <taxon>Eukaryota</taxon>
        <taxon>Fungi</taxon>
        <taxon>Fungi incertae sedis</taxon>
        <taxon>Mucoromycota</taxon>
        <taxon>Glomeromycotina</taxon>
        <taxon>Glomeromycetes</taxon>
        <taxon>Glomerales</taxon>
        <taxon>Glomeraceae</taxon>
        <taxon>Rhizophagus</taxon>
    </lineage>
</organism>
<protein>
    <submittedName>
        <fullName evidence="6">WD40 repeat-like protein</fullName>
    </submittedName>
</protein>
<dbReference type="VEuPathDB" id="FungiDB:RhiirFUN_020730"/>
<dbReference type="PROSITE" id="PS50082">
    <property type="entry name" value="WD_REPEATS_2"/>
    <property type="match status" value="3"/>
</dbReference>
<dbReference type="Pfam" id="PF00400">
    <property type="entry name" value="WD40"/>
    <property type="match status" value="3"/>
</dbReference>
<dbReference type="EMBL" id="LLXL01002375">
    <property type="protein sequence ID" value="PKK61005.1"/>
    <property type="molecule type" value="Genomic_DNA"/>
</dbReference>
<keyword evidence="2" id="KW-0677">Repeat</keyword>
<dbReference type="SMR" id="A0A2N1MH97"/>
<feature type="repeat" description="WD" evidence="5">
    <location>
        <begin position="119"/>
        <end position="160"/>
    </location>
</feature>
<dbReference type="Proteomes" id="UP000233469">
    <property type="component" value="Unassembled WGS sequence"/>
</dbReference>
<dbReference type="VEuPathDB" id="FungiDB:RhiirA1_445332"/>
<evidence type="ECO:0000256" key="2">
    <source>
        <dbReference type="ARBA" id="ARBA00022737"/>
    </source>
</evidence>
<accession>A0A2N1MH97</accession>
<keyword evidence="1 5" id="KW-0853">WD repeat</keyword>
<dbReference type="PROSITE" id="PS50294">
    <property type="entry name" value="WD_REPEATS_REGION"/>
    <property type="match status" value="2"/>
</dbReference>
<evidence type="ECO:0000313" key="6">
    <source>
        <dbReference type="EMBL" id="PKK61005.1"/>
    </source>
</evidence>
<evidence type="ECO:0000256" key="4">
    <source>
        <dbReference type="ARBA" id="ARBA00038321"/>
    </source>
</evidence>
<dbReference type="InterPro" id="IPR051179">
    <property type="entry name" value="WD_repeat_multifunction"/>
</dbReference>
<dbReference type="GO" id="GO:0000502">
    <property type="term" value="C:proteasome complex"/>
    <property type="evidence" value="ECO:0007669"/>
    <property type="project" value="UniProtKB-KW"/>
</dbReference>
<dbReference type="InterPro" id="IPR001680">
    <property type="entry name" value="WD40_rpt"/>
</dbReference>
<evidence type="ECO:0000256" key="3">
    <source>
        <dbReference type="ARBA" id="ARBA00022942"/>
    </source>
</evidence>
<keyword evidence="3" id="KW-0647">Proteasome</keyword>
<dbReference type="SUPFAM" id="SSF50978">
    <property type="entry name" value="WD40 repeat-like"/>
    <property type="match status" value="1"/>
</dbReference>
<proteinExistence type="inferred from homology"/>
<evidence type="ECO:0000313" key="7">
    <source>
        <dbReference type="Proteomes" id="UP000233469"/>
    </source>
</evidence>
<gene>
    <name evidence="6" type="ORF">RhiirC2_856517</name>
</gene>
<dbReference type="AlphaFoldDB" id="A0A2N1MH97"/>
<dbReference type="Gene3D" id="2.130.10.10">
    <property type="entry name" value="YVTN repeat-like/Quinoprotein amine dehydrogenase"/>
    <property type="match status" value="2"/>
</dbReference>
<evidence type="ECO:0000256" key="1">
    <source>
        <dbReference type="ARBA" id="ARBA00022574"/>
    </source>
</evidence>
<dbReference type="VEuPathDB" id="FungiDB:FUN_019273"/>
<dbReference type="PANTHER" id="PTHR19857">
    <property type="entry name" value="MITOCHONDRIAL DIVISION PROTEIN 1-RELATED"/>
    <property type="match status" value="1"/>
</dbReference>
<dbReference type="InterPro" id="IPR015943">
    <property type="entry name" value="WD40/YVTN_repeat-like_dom_sf"/>
</dbReference>
<dbReference type="InterPro" id="IPR036322">
    <property type="entry name" value="WD40_repeat_dom_sf"/>
</dbReference>
<dbReference type="PANTHER" id="PTHR19857:SF19">
    <property type="entry name" value="26S PROTEASOME REGULATORY SUBUNIT RPN14"/>
    <property type="match status" value="1"/>
</dbReference>
<name>A0A2N1MH97_9GLOM</name>
<reference evidence="6 7" key="1">
    <citation type="submission" date="2016-04" db="EMBL/GenBank/DDBJ databases">
        <title>Genome analyses suggest a sexual origin of heterokaryosis in a supposedly ancient asexual fungus.</title>
        <authorList>
            <person name="Ropars J."/>
            <person name="Sedzielewska K."/>
            <person name="Noel J."/>
            <person name="Charron P."/>
            <person name="Farinelli L."/>
            <person name="Marton T."/>
            <person name="Kruger M."/>
            <person name="Pelin A."/>
            <person name="Brachmann A."/>
            <person name="Corradi N."/>
        </authorList>
    </citation>
    <scope>NUCLEOTIDE SEQUENCE [LARGE SCALE GENOMIC DNA]</scope>
    <source>
        <strain evidence="6 7">C2</strain>
    </source>
</reference>
<sequence length="431" mass="47057">MELWNFVKNLLLTKKMPNEINNPIHIPQVTVQSDWVEVISDVLRGTVVSESFWVSCYRKGSASIHGSVQVKKSFVESHSVELTGKDGIVVEKITNYSFYVSCGELGITKTIIKGTKATFKIHNSAIKSMDISPGGGLFVTGDNDGLLKVGDTSDGSVRRELKGHVADITTCRFFPSGQVILSGASDFQLRIWSALDGSNPVTFKGHTKGVTDSAIIDKGRNVLSSARDGTIRLWECGSSSIIRTMGNYTCAVNKIAIGLFPSESIIERKSNSEMDSREVATDDKLVICVLEDGSINGIDLMSKEEAFTTKSYRNVPLHSCAYSSKHNLFAVGSAEGVIEVFDIRNINRDLFAIQRNDSAIYDLVFIEETGDLLIGQGDGSAFQIPTVLTSNISQASQEFIGFDVDPIYSIREINNGKFIYAAGRDGSLRGF</sequence>
<feature type="repeat" description="WD" evidence="5">
    <location>
        <begin position="161"/>
        <end position="202"/>
    </location>
</feature>